<keyword evidence="2" id="KW-0812">Transmembrane</keyword>
<feature type="transmembrane region" description="Helical" evidence="2">
    <location>
        <begin position="142"/>
        <end position="162"/>
    </location>
</feature>
<keyword evidence="2" id="KW-0472">Membrane</keyword>
<name>A0A5J9T3U4_9POAL</name>
<proteinExistence type="predicted"/>
<evidence type="ECO:0000313" key="3">
    <source>
        <dbReference type="EMBL" id="TVU03371.1"/>
    </source>
</evidence>
<protein>
    <submittedName>
        <fullName evidence="4">Uncharacterized protein</fullName>
    </submittedName>
</protein>
<gene>
    <name evidence="4" type="ORF">EJB05_49169</name>
    <name evidence="3" type="ORF">EJB05_51093</name>
</gene>
<organism evidence="4 5">
    <name type="scientific">Eragrostis curvula</name>
    <name type="common">weeping love grass</name>
    <dbReference type="NCBI Taxonomy" id="38414"/>
    <lineage>
        <taxon>Eukaryota</taxon>
        <taxon>Viridiplantae</taxon>
        <taxon>Streptophyta</taxon>
        <taxon>Embryophyta</taxon>
        <taxon>Tracheophyta</taxon>
        <taxon>Spermatophyta</taxon>
        <taxon>Magnoliopsida</taxon>
        <taxon>Liliopsida</taxon>
        <taxon>Poales</taxon>
        <taxon>Poaceae</taxon>
        <taxon>PACMAD clade</taxon>
        <taxon>Chloridoideae</taxon>
        <taxon>Eragrostideae</taxon>
        <taxon>Eragrostidinae</taxon>
        <taxon>Eragrostis</taxon>
    </lineage>
</organism>
<dbReference type="AlphaFoldDB" id="A0A5J9T3U4"/>
<evidence type="ECO:0000256" key="1">
    <source>
        <dbReference type="SAM" id="MobiDB-lite"/>
    </source>
</evidence>
<feature type="region of interest" description="Disordered" evidence="1">
    <location>
        <begin position="1"/>
        <end position="20"/>
    </location>
</feature>
<accession>A0A5J9T3U4</accession>
<dbReference type="Proteomes" id="UP000324897">
    <property type="component" value="Unassembled WGS sequence"/>
</dbReference>
<sequence>MAASEASATARPQPQAARERTAARAAPVRRLCRQVCDTVPPYFVGALRVCNVTVIALIGTRWACGRDSRAAAVARKAYHLALDALGLLAPFGGPLLFLKIESCRMAQAREVQASRRPESNGARLLQDRGGLASVPGTGLDSFHLAMFIAGFAAVVMAVALLVQELAPGKGSPQAKFSAALGDIANFVGVIILEFVTFYGTKFIWLSQQDEDKVCVADTMLTVLVDIDFPEPF</sequence>
<comment type="caution">
    <text evidence="4">The sequence shown here is derived from an EMBL/GenBank/DDBJ whole genome shotgun (WGS) entry which is preliminary data.</text>
</comment>
<feature type="compositionally biased region" description="Low complexity" evidence="1">
    <location>
        <begin position="1"/>
        <end position="16"/>
    </location>
</feature>
<evidence type="ECO:0000313" key="5">
    <source>
        <dbReference type="Proteomes" id="UP000324897"/>
    </source>
</evidence>
<dbReference type="Gramene" id="TVU05982">
    <property type="protein sequence ID" value="TVU05982"/>
    <property type="gene ID" value="EJB05_49169"/>
</dbReference>
<dbReference type="EMBL" id="RWGY01000187">
    <property type="protein sequence ID" value="TVU03371.1"/>
    <property type="molecule type" value="Genomic_DNA"/>
</dbReference>
<keyword evidence="2" id="KW-1133">Transmembrane helix</keyword>
<dbReference type="EMBL" id="RWGY01000051">
    <property type="protein sequence ID" value="TVU05982.1"/>
    <property type="molecule type" value="Genomic_DNA"/>
</dbReference>
<feature type="transmembrane region" description="Helical" evidence="2">
    <location>
        <begin position="183"/>
        <end position="204"/>
    </location>
</feature>
<feature type="non-terminal residue" evidence="4">
    <location>
        <position position="1"/>
    </location>
</feature>
<feature type="transmembrane region" description="Helical" evidence="2">
    <location>
        <begin position="39"/>
        <end position="59"/>
    </location>
</feature>
<reference evidence="4 5" key="1">
    <citation type="journal article" date="2019" name="Sci. Rep.">
        <title>A high-quality genome of Eragrostis curvula grass provides insights into Poaceae evolution and supports new strategies to enhance forage quality.</title>
        <authorList>
            <person name="Carballo J."/>
            <person name="Santos B.A.C.M."/>
            <person name="Zappacosta D."/>
            <person name="Garbus I."/>
            <person name="Selva J.P."/>
            <person name="Gallo C.A."/>
            <person name="Diaz A."/>
            <person name="Albertini E."/>
            <person name="Caccamo M."/>
            <person name="Echenique V."/>
        </authorList>
    </citation>
    <scope>NUCLEOTIDE SEQUENCE [LARGE SCALE GENOMIC DNA]</scope>
    <source>
        <strain evidence="5">cv. Victoria</strain>
        <tissue evidence="4">Leaf</tissue>
    </source>
</reference>
<keyword evidence="5" id="KW-1185">Reference proteome</keyword>
<dbReference type="Gramene" id="TVU03371">
    <property type="protein sequence ID" value="TVU03371"/>
    <property type="gene ID" value="EJB05_51093"/>
</dbReference>
<evidence type="ECO:0000256" key="2">
    <source>
        <dbReference type="SAM" id="Phobius"/>
    </source>
</evidence>
<feature type="transmembrane region" description="Helical" evidence="2">
    <location>
        <begin position="80"/>
        <end position="100"/>
    </location>
</feature>
<evidence type="ECO:0000313" key="4">
    <source>
        <dbReference type="EMBL" id="TVU05982.1"/>
    </source>
</evidence>